<feature type="binding site" evidence="11">
    <location>
        <position position="279"/>
    </location>
    <ligand>
        <name>Zn(2+)</name>
        <dbReference type="ChEBI" id="CHEBI:29105"/>
        <label>2</label>
        <note>catalytic</note>
    </ligand>
</feature>
<dbReference type="FunFam" id="3.40.390.10:FF:000018">
    <property type="entry name" value="Metalloendoproteinase 1"/>
    <property type="match status" value="1"/>
</dbReference>
<dbReference type="SMART" id="SM00235">
    <property type="entry name" value="ZnMc"/>
    <property type="match status" value="1"/>
</dbReference>
<feature type="binding site" evidence="11">
    <location>
        <position position="235"/>
    </location>
    <ligand>
        <name>Zn(2+)</name>
        <dbReference type="ChEBI" id="CHEBI:29105"/>
        <label>1</label>
    </ligand>
</feature>
<dbReference type="GO" id="GO:0008270">
    <property type="term" value="F:zinc ion binding"/>
    <property type="evidence" value="ECO:0007669"/>
    <property type="project" value="InterPro"/>
</dbReference>
<sequence>MASSKSSTLSLFAITTFLFILLSLLSYAKASETHHKKTSSPFEFLDHLKGCHKGDKVQGIQDLKKYLEKFGYLSSNNNGHFNDDDFDDQLESAIKTYQLNYHLKATGTLDAETVSNMMMPRCGVADIINGTSSMRSGKQRHPHHHHHGGHTVAHYTFFPGNLKWPASKNHLTYAFLQGTPAQATGPVARAFQTWAANTRFTFSQSNQNPDLTVSFHRGNHGDGAPFDGPGGTIAHAFAPTNGRFHYDADERFSVGAVSGAYDLETVALHEIGHLLGLGHSSVQGAIMYPTISPGVTKGLHGDDIQGIKALYNA</sequence>
<evidence type="ECO:0000256" key="2">
    <source>
        <dbReference type="ARBA" id="ARBA00022670"/>
    </source>
</evidence>
<evidence type="ECO:0000256" key="13">
    <source>
        <dbReference type="SAM" id="SignalP"/>
    </source>
</evidence>
<feature type="binding site" evidence="11">
    <location>
        <position position="210"/>
    </location>
    <ligand>
        <name>Ca(2+)</name>
        <dbReference type="ChEBI" id="CHEBI:29108"/>
        <label>2</label>
    </ligand>
</feature>
<dbReference type="SUPFAM" id="SSF47090">
    <property type="entry name" value="PGBD-like"/>
    <property type="match status" value="1"/>
</dbReference>
<keyword evidence="11" id="KW-0106">Calcium</keyword>
<feature type="signal peptide" evidence="13">
    <location>
        <begin position="1"/>
        <end position="30"/>
    </location>
</feature>
<dbReference type="AlphaFoldDB" id="A0A314UD46"/>
<dbReference type="Proteomes" id="UP000250321">
    <property type="component" value="Unassembled WGS sequence"/>
</dbReference>
<gene>
    <name evidence="15" type="ORF">Pyn_00760</name>
</gene>
<feature type="binding site" evidence="11">
    <location>
        <position position="273"/>
    </location>
    <ligand>
        <name>Zn(2+)</name>
        <dbReference type="ChEBI" id="CHEBI:29105"/>
        <label>2</label>
        <note>catalytic</note>
    </ligand>
</feature>
<feature type="binding site" evidence="11">
    <location>
        <position position="222"/>
    </location>
    <ligand>
        <name>Zn(2+)</name>
        <dbReference type="ChEBI" id="CHEBI:29105"/>
        <label>1</label>
    </ligand>
</feature>
<dbReference type="Pfam" id="PF01471">
    <property type="entry name" value="PG_binding_1"/>
    <property type="match status" value="1"/>
</dbReference>
<dbReference type="PANTHER" id="PTHR10201">
    <property type="entry name" value="MATRIX METALLOPROTEINASE"/>
    <property type="match status" value="1"/>
</dbReference>
<dbReference type="InterPro" id="IPR021190">
    <property type="entry name" value="Pept_M10A"/>
</dbReference>
<evidence type="ECO:0000256" key="11">
    <source>
        <dbReference type="PIRSR" id="PIRSR621190-2"/>
    </source>
</evidence>
<dbReference type="GO" id="GO:0004222">
    <property type="term" value="F:metalloendopeptidase activity"/>
    <property type="evidence" value="ECO:0007669"/>
    <property type="project" value="InterPro"/>
</dbReference>
<evidence type="ECO:0000256" key="10">
    <source>
        <dbReference type="PIRSR" id="PIRSR621190-1"/>
    </source>
</evidence>
<dbReference type="InterPro" id="IPR001818">
    <property type="entry name" value="Pept_M10_metallopeptidase"/>
</dbReference>
<comment type="cofactor">
    <cofactor evidence="11">
        <name>Ca(2+)</name>
        <dbReference type="ChEBI" id="CHEBI:29108"/>
    </cofactor>
    <text evidence="11">Can bind about 5 Ca(2+) ions per subunit.</text>
</comment>
<feature type="binding site" description="in inhibited form" evidence="11">
    <location>
        <position position="122"/>
    </location>
    <ligand>
        <name>Zn(2+)</name>
        <dbReference type="ChEBI" id="CHEBI:29105"/>
        <label>2</label>
        <note>catalytic</note>
    </ligand>
</feature>
<evidence type="ECO:0000259" key="14">
    <source>
        <dbReference type="SMART" id="SM00235"/>
    </source>
</evidence>
<feature type="domain" description="Peptidase metallopeptidase" evidence="14">
    <location>
        <begin position="160"/>
        <end position="313"/>
    </location>
</feature>
<evidence type="ECO:0000313" key="16">
    <source>
        <dbReference type="Proteomes" id="UP000250321"/>
    </source>
</evidence>
<feature type="binding site" evidence="11">
    <location>
        <position position="250"/>
    </location>
    <ligand>
        <name>Ca(2+)</name>
        <dbReference type="ChEBI" id="CHEBI:29108"/>
        <label>1</label>
    </ligand>
</feature>
<keyword evidence="7" id="KW-0482">Metalloprotease</keyword>
<feature type="short sequence motif" description="Cysteine switch" evidence="12">
    <location>
        <begin position="120"/>
        <end position="152"/>
    </location>
</feature>
<dbReference type="Gene3D" id="3.40.390.10">
    <property type="entry name" value="Collagenase (Catalytic Domain)"/>
    <property type="match status" value="1"/>
</dbReference>
<comment type="caution">
    <text evidence="15">The sequence shown here is derived from an EMBL/GenBank/DDBJ whole genome shotgun (WGS) entry which is preliminary data.</text>
</comment>
<keyword evidence="5" id="KW-0378">Hydrolase</keyword>
<keyword evidence="8" id="KW-0865">Zymogen</keyword>
<dbReference type="InterPro" id="IPR006026">
    <property type="entry name" value="Peptidase_Metallo"/>
</dbReference>
<name>A0A314UD46_PRUYE</name>
<dbReference type="GO" id="GO:0031012">
    <property type="term" value="C:extracellular matrix"/>
    <property type="evidence" value="ECO:0007669"/>
    <property type="project" value="InterPro"/>
</dbReference>
<feature type="binding site" evidence="11">
    <location>
        <position position="287"/>
    </location>
    <ligand>
        <name>Zn(2+)</name>
        <dbReference type="ChEBI" id="CHEBI:29105"/>
        <label>2</label>
        <note>catalytic</note>
    </ligand>
</feature>
<feature type="binding site" evidence="11">
    <location>
        <position position="245"/>
    </location>
    <ligand>
        <name>Zn(2+)</name>
        <dbReference type="ChEBI" id="CHEBI:29105"/>
        <label>1</label>
    </ligand>
</feature>
<evidence type="ECO:0000313" key="15">
    <source>
        <dbReference type="EMBL" id="PQM32869.1"/>
    </source>
</evidence>
<evidence type="ECO:0000256" key="9">
    <source>
        <dbReference type="ARBA" id="ARBA00023180"/>
    </source>
</evidence>
<comment type="cofactor">
    <cofactor evidence="11">
        <name>Zn(2+)</name>
        <dbReference type="ChEBI" id="CHEBI:29105"/>
    </cofactor>
    <text evidence="11">Binds 2 Zn(2+) ions per subunit.</text>
</comment>
<evidence type="ECO:0000256" key="7">
    <source>
        <dbReference type="ARBA" id="ARBA00023049"/>
    </source>
</evidence>
<protein>
    <submittedName>
        <fullName evidence="15">Metalloendoproteinase 2-MMP-like</fullName>
    </submittedName>
</protein>
<accession>A0A314UD46</accession>
<dbReference type="OrthoDB" id="406838at2759"/>
<dbReference type="SUPFAM" id="SSF55486">
    <property type="entry name" value="Metalloproteases ('zincins'), catalytic domain"/>
    <property type="match status" value="1"/>
</dbReference>
<feature type="binding site" evidence="11">
    <location>
        <position position="250"/>
    </location>
    <ligand>
        <name>Ca(2+)</name>
        <dbReference type="ChEBI" id="CHEBI:29108"/>
        <label>3</label>
    </ligand>
</feature>
<dbReference type="Pfam" id="PF00413">
    <property type="entry name" value="Peptidase_M10"/>
    <property type="match status" value="1"/>
</dbReference>
<evidence type="ECO:0000256" key="12">
    <source>
        <dbReference type="PIRSR" id="PIRSR621190-5"/>
    </source>
</evidence>
<evidence type="ECO:0000256" key="6">
    <source>
        <dbReference type="ARBA" id="ARBA00022833"/>
    </source>
</evidence>
<evidence type="ECO:0000256" key="8">
    <source>
        <dbReference type="ARBA" id="ARBA00023145"/>
    </source>
</evidence>
<dbReference type="STRING" id="2094558.A0A314UD46"/>
<keyword evidence="9" id="KW-0325">Glycoprotein</keyword>
<feature type="binding site" evidence="11">
    <location>
        <position position="220"/>
    </location>
    <ligand>
        <name>Zn(2+)</name>
        <dbReference type="ChEBI" id="CHEBI:29105"/>
        <label>1</label>
    </ligand>
</feature>
<proteinExistence type="inferred from homology"/>
<keyword evidence="4 13" id="KW-0732">Signal</keyword>
<comment type="similarity">
    <text evidence="1">Belongs to the peptidase M10A family. Matrix metalloproteinases (MMPs) subfamily.</text>
</comment>
<feature type="chain" id="PRO_5016333056" evidence="13">
    <location>
        <begin position="31"/>
        <end position="313"/>
    </location>
</feature>
<dbReference type="InterPro" id="IPR002477">
    <property type="entry name" value="Peptidoglycan-bd-like"/>
</dbReference>
<dbReference type="GO" id="GO:0030574">
    <property type="term" value="P:collagen catabolic process"/>
    <property type="evidence" value="ECO:0007669"/>
    <property type="project" value="TreeGrafter"/>
</dbReference>
<organism evidence="15 16">
    <name type="scientific">Prunus yedoensis var. nudiflora</name>
    <dbReference type="NCBI Taxonomy" id="2094558"/>
    <lineage>
        <taxon>Eukaryota</taxon>
        <taxon>Viridiplantae</taxon>
        <taxon>Streptophyta</taxon>
        <taxon>Embryophyta</taxon>
        <taxon>Tracheophyta</taxon>
        <taxon>Spermatophyta</taxon>
        <taxon>Magnoliopsida</taxon>
        <taxon>eudicotyledons</taxon>
        <taxon>Gunneridae</taxon>
        <taxon>Pentapetalae</taxon>
        <taxon>rosids</taxon>
        <taxon>fabids</taxon>
        <taxon>Rosales</taxon>
        <taxon>Rosaceae</taxon>
        <taxon>Amygdaloideae</taxon>
        <taxon>Amygdaleae</taxon>
        <taxon>Prunus</taxon>
    </lineage>
</organism>
<dbReference type="InterPro" id="IPR033739">
    <property type="entry name" value="M10A_MMP"/>
</dbReference>
<feature type="binding site" evidence="11">
    <location>
        <position position="228"/>
    </location>
    <ligand>
        <name>Ca(2+)</name>
        <dbReference type="ChEBI" id="CHEBI:29108"/>
        <label>3</label>
    </ligand>
</feature>
<dbReference type="PRINTS" id="PR00138">
    <property type="entry name" value="MATRIXIN"/>
</dbReference>
<feature type="binding site" evidence="11">
    <location>
        <position position="247"/>
    </location>
    <ligand>
        <name>Ca(2+)</name>
        <dbReference type="ChEBI" id="CHEBI:29108"/>
        <label>3</label>
    </ligand>
</feature>
<feature type="active site" evidence="10">
    <location>
        <position position="270"/>
    </location>
</feature>
<evidence type="ECO:0000256" key="4">
    <source>
        <dbReference type="ARBA" id="ARBA00022729"/>
    </source>
</evidence>
<feature type="binding site" evidence="11">
    <location>
        <position position="227"/>
    </location>
    <ligand>
        <name>Ca(2+)</name>
        <dbReference type="ChEBI" id="CHEBI:29108"/>
        <label>3</label>
    </ligand>
</feature>
<evidence type="ECO:0000256" key="5">
    <source>
        <dbReference type="ARBA" id="ARBA00022801"/>
    </source>
</evidence>
<keyword evidence="3 11" id="KW-0479">Metal-binding</keyword>
<evidence type="ECO:0000256" key="3">
    <source>
        <dbReference type="ARBA" id="ARBA00022723"/>
    </source>
</evidence>
<dbReference type="InterPro" id="IPR024079">
    <property type="entry name" value="MetalloPept_cat_dom_sf"/>
</dbReference>
<feature type="binding site" evidence="11">
    <location>
        <position position="269"/>
    </location>
    <ligand>
        <name>Zn(2+)</name>
        <dbReference type="ChEBI" id="CHEBI:29105"/>
        <label>2</label>
        <note>catalytic</note>
    </ligand>
</feature>
<dbReference type="GO" id="GO:0006508">
    <property type="term" value="P:proteolysis"/>
    <property type="evidence" value="ECO:0007669"/>
    <property type="project" value="UniProtKB-KW"/>
</dbReference>
<dbReference type="EMBL" id="PJQY01003993">
    <property type="protein sequence ID" value="PQM32869.1"/>
    <property type="molecule type" value="Genomic_DNA"/>
</dbReference>
<reference evidence="15 16" key="1">
    <citation type="submission" date="2018-02" db="EMBL/GenBank/DDBJ databases">
        <title>Draft genome of wild Prunus yedoensis var. nudiflora.</title>
        <authorList>
            <person name="Baek S."/>
            <person name="Kim J.-H."/>
            <person name="Choi K."/>
            <person name="Kim G.-B."/>
            <person name="Cho A."/>
            <person name="Jang H."/>
            <person name="Shin C.-H."/>
            <person name="Yu H.-J."/>
            <person name="Mun J.-H."/>
        </authorList>
    </citation>
    <scope>NUCLEOTIDE SEQUENCE [LARGE SCALE GENOMIC DNA]</scope>
    <source>
        <strain evidence="16">cv. Jeju island</strain>
        <tissue evidence="15">Leaf</tissue>
    </source>
</reference>
<evidence type="ECO:0000256" key="1">
    <source>
        <dbReference type="ARBA" id="ARBA00009614"/>
    </source>
</evidence>
<dbReference type="PANTHER" id="PTHR10201:SF213">
    <property type="entry name" value="METALLOENDOPROTEINASE 2-MMP-LIKE"/>
    <property type="match status" value="1"/>
</dbReference>
<keyword evidence="16" id="KW-1185">Reference proteome</keyword>
<dbReference type="CDD" id="cd04278">
    <property type="entry name" value="ZnMc_MMP"/>
    <property type="match status" value="1"/>
</dbReference>
<keyword evidence="2" id="KW-0645">Protease</keyword>
<keyword evidence="6 11" id="KW-0862">Zinc</keyword>
<dbReference type="GO" id="GO:0030198">
    <property type="term" value="P:extracellular matrix organization"/>
    <property type="evidence" value="ECO:0007669"/>
    <property type="project" value="TreeGrafter"/>
</dbReference>
<dbReference type="InterPro" id="IPR036365">
    <property type="entry name" value="PGBD-like_sf"/>
</dbReference>